<accession>A0AAW5I8F5</accession>
<evidence type="ECO:0000313" key="1">
    <source>
        <dbReference type="EMBL" id="MCP9549459.1"/>
    </source>
</evidence>
<name>A0AAW5I8F5_9BACT</name>
<reference evidence="1" key="1">
    <citation type="submission" date="2022-07" db="EMBL/GenBank/DDBJ databases">
        <title>Prevotella copri.</title>
        <authorList>
            <person name="Yang C."/>
        </authorList>
    </citation>
    <scope>NUCLEOTIDE SEQUENCE</scope>
    <source>
        <strain evidence="1">HF1805</strain>
    </source>
</reference>
<dbReference type="EMBL" id="JANDWU010000012">
    <property type="protein sequence ID" value="MCP9549459.1"/>
    <property type="molecule type" value="Genomic_DNA"/>
</dbReference>
<proteinExistence type="predicted"/>
<dbReference type="RefSeq" id="WP_254969979.1">
    <property type="nucleotide sequence ID" value="NZ_JANDWU010000012.1"/>
</dbReference>
<protein>
    <submittedName>
        <fullName evidence="1">Uncharacterized protein</fullName>
    </submittedName>
</protein>
<gene>
    <name evidence="1" type="ORF">NNC68_08225</name>
</gene>
<sequence>MLHSKARLIVQDAEATQTDLQMAIRNLKDGDYIVLIMDDTKNRSLNNLKYLFGIVLKQISDELPGHPQVNALYRYFEEVYAPIHVCHLPNGEKFEYFDLKNEKASEMNKVIESIVHHAKTEWGIDIKPKSDINAPEAKELWAGAYTDQWNNLPLTHN</sequence>
<evidence type="ECO:0000313" key="2">
    <source>
        <dbReference type="Proteomes" id="UP001205506"/>
    </source>
</evidence>
<organism evidence="1 2">
    <name type="scientific">Segatella copri</name>
    <dbReference type="NCBI Taxonomy" id="165179"/>
    <lineage>
        <taxon>Bacteria</taxon>
        <taxon>Pseudomonadati</taxon>
        <taxon>Bacteroidota</taxon>
        <taxon>Bacteroidia</taxon>
        <taxon>Bacteroidales</taxon>
        <taxon>Prevotellaceae</taxon>
        <taxon>Segatella</taxon>
    </lineage>
</organism>
<dbReference type="AlphaFoldDB" id="A0AAW5I8F5"/>
<dbReference type="Proteomes" id="UP001205506">
    <property type="component" value="Unassembled WGS sequence"/>
</dbReference>
<comment type="caution">
    <text evidence="1">The sequence shown here is derived from an EMBL/GenBank/DDBJ whole genome shotgun (WGS) entry which is preliminary data.</text>
</comment>